<comment type="caution">
    <text evidence="4">The sequence shown here is derived from an EMBL/GenBank/DDBJ whole genome shotgun (WGS) entry which is preliminary data.</text>
</comment>
<name>A0ABW4BEK9_9LACO</name>
<dbReference type="InterPro" id="IPR050491">
    <property type="entry name" value="AmpC-like"/>
</dbReference>
<dbReference type="PANTHER" id="PTHR46825">
    <property type="entry name" value="D-ALANYL-D-ALANINE-CARBOXYPEPTIDASE/ENDOPEPTIDASE AMPH"/>
    <property type="match status" value="1"/>
</dbReference>
<gene>
    <name evidence="4" type="ORF">ACFQ41_06370</name>
</gene>
<dbReference type="InterPro" id="IPR012338">
    <property type="entry name" value="Beta-lactam/transpept-like"/>
</dbReference>
<dbReference type="Pfam" id="PF00144">
    <property type="entry name" value="Beta-lactamase"/>
    <property type="match status" value="1"/>
</dbReference>
<dbReference type="GO" id="GO:0016787">
    <property type="term" value="F:hydrolase activity"/>
    <property type="evidence" value="ECO:0007669"/>
    <property type="project" value="UniProtKB-KW"/>
</dbReference>
<dbReference type="PANTHER" id="PTHR46825:SF11">
    <property type="entry name" value="PENICILLIN-BINDING PROTEIN 4"/>
    <property type="match status" value="1"/>
</dbReference>
<proteinExistence type="predicted"/>
<dbReference type="Gene3D" id="3.40.710.10">
    <property type="entry name" value="DD-peptidase/beta-lactamase superfamily"/>
    <property type="match status" value="1"/>
</dbReference>
<keyword evidence="4" id="KW-0378">Hydrolase</keyword>
<dbReference type="EC" id="3.-.-.-" evidence="4"/>
<evidence type="ECO:0000256" key="2">
    <source>
        <dbReference type="ARBA" id="ARBA00023136"/>
    </source>
</evidence>
<accession>A0ABW4BEK9</accession>
<dbReference type="EMBL" id="JBHTOA010000025">
    <property type="protein sequence ID" value="MFD1398929.1"/>
    <property type="molecule type" value="Genomic_DNA"/>
</dbReference>
<evidence type="ECO:0000259" key="3">
    <source>
        <dbReference type="Pfam" id="PF00144"/>
    </source>
</evidence>
<feature type="domain" description="Beta-lactamase-related" evidence="3">
    <location>
        <begin position="74"/>
        <end position="373"/>
    </location>
</feature>
<sequence length="386" mass="42131">MRYAQNNRTRVHRRLALLGIVAALSLGLGFSLGRWTAPKTPAKTKTVVVKAKAKPAKKAGSSLPRAINNTMQEALERPLAQQHFSGTALMVKHNRIVAEYSAGYANAARKRLNTADTMFQIDSLQKSLTAGLVMQQMVLGKLALTTPVGQFYSRLQGEPTLTVAHLLHMNSGLSTPHTLVPKYQSDAQLVAYDAAHLTVRPKTLGQYAYMPVNYVLLAGILEQITQQDYQQLFMGLYRDRLALKHTAMAYDLSATQPVATGYSLKGSNLYAEPQFVSKDTMHAELGTGQVYMSATDLFRAEQALVSGKLLGVTPAALYPAGQHYGGGFYLNEPQALHANGSGYGFLSTVQISRDGQSGVVILGNVQGQNRARFLNTATQLWQQYLL</sequence>
<keyword evidence="2" id="KW-0472">Membrane</keyword>
<evidence type="ECO:0000256" key="1">
    <source>
        <dbReference type="ARBA" id="ARBA00004370"/>
    </source>
</evidence>
<dbReference type="RefSeq" id="WP_204118469.1">
    <property type="nucleotide sequence ID" value="NZ_BOLV01000005.1"/>
</dbReference>
<dbReference type="SUPFAM" id="SSF56601">
    <property type="entry name" value="beta-lactamase/transpeptidase-like"/>
    <property type="match status" value="1"/>
</dbReference>
<keyword evidence="5" id="KW-1185">Reference proteome</keyword>
<organism evidence="4 5">
    <name type="scientific">Lacticaseibacillus suilingensis</name>
    <dbReference type="NCBI Taxonomy" id="2799577"/>
    <lineage>
        <taxon>Bacteria</taxon>
        <taxon>Bacillati</taxon>
        <taxon>Bacillota</taxon>
        <taxon>Bacilli</taxon>
        <taxon>Lactobacillales</taxon>
        <taxon>Lactobacillaceae</taxon>
        <taxon>Lacticaseibacillus</taxon>
    </lineage>
</organism>
<evidence type="ECO:0000313" key="5">
    <source>
        <dbReference type="Proteomes" id="UP001597199"/>
    </source>
</evidence>
<protein>
    <submittedName>
        <fullName evidence="4">Serine hydrolase domain-containing protein</fullName>
        <ecNumber evidence="4">3.-.-.-</ecNumber>
    </submittedName>
</protein>
<comment type="subcellular location">
    <subcellularLocation>
        <location evidence="1">Membrane</location>
    </subcellularLocation>
</comment>
<reference evidence="5" key="1">
    <citation type="journal article" date="2019" name="Int. J. Syst. Evol. Microbiol.">
        <title>The Global Catalogue of Microorganisms (GCM) 10K type strain sequencing project: providing services to taxonomists for standard genome sequencing and annotation.</title>
        <authorList>
            <consortium name="The Broad Institute Genomics Platform"/>
            <consortium name="The Broad Institute Genome Sequencing Center for Infectious Disease"/>
            <person name="Wu L."/>
            <person name="Ma J."/>
        </authorList>
    </citation>
    <scope>NUCLEOTIDE SEQUENCE [LARGE SCALE GENOMIC DNA]</scope>
    <source>
        <strain evidence="5">CCM 9110</strain>
    </source>
</reference>
<dbReference type="Proteomes" id="UP001597199">
    <property type="component" value="Unassembled WGS sequence"/>
</dbReference>
<evidence type="ECO:0000313" key="4">
    <source>
        <dbReference type="EMBL" id="MFD1398929.1"/>
    </source>
</evidence>
<dbReference type="InterPro" id="IPR001466">
    <property type="entry name" value="Beta-lactam-related"/>
</dbReference>